<evidence type="ECO:0000313" key="4">
    <source>
        <dbReference type="Proteomes" id="UP000283880"/>
    </source>
</evidence>
<dbReference type="OrthoDB" id="6194834at2"/>
<evidence type="ECO:0000313" key="3">
    <source>
        <dbReference type="EMBL" id="RGX25229.1"/>
    </source>
</evidence>
<feature type="transmembrane region" description="Helical" evidence="1">
    <location>
        <begin position="149"/>
        <end position="169"/>
    </location>
</feature>
<sequence length="171" mass="20210">MKMERNDCAIVRDLIPMYGEDLLSEETRDYMRDHMEHCGECRRYLEQCLREVQVPVEPPAQETDKKIIRGMRFRLIWYLFWPSLYAVCMQFGKEGTLRFFGIALILTAWITIGTHHYEYNFDLDDTKREFYQREEKNIREHKGTFLTQGLLLCLPVFIPFAIGVAGMLLGG</sequence>
<keyword evidence="1" id="KW-1133">Transmembrane helix</keyword>
<dbReference type="EMBL" id="QSBM01000020">
    <property type="protein sequence ID" value="RGX25229.1"/>
    <property type="molecule type" value="Genomic_DNA"/>
</dbReference>
<evidence type="ECO:0000256" key="1">
    <source>
        <dbReference type="SAM" id="Phobius"/>
    </source>
</evidence>
<organism evidence="3 4">
    <name type="scientific">Enterocloster asparagiformis</name>
    <dbReference type="NCBI Taxonomy" id="333367"/>
    <lineage>
        <taxon>Bacteria</taxon>
        <taxon>Bacillati</taxon>
        <taxon>Bacillota</taxon>
        <taxon>Clostridia</taxon>
        <taxon>Lachnospirales</taxon>
        <taxon>Lachnospiraceae</taxon>
        <taxon>Enterocloster</taxon>
    </lineage>
</organism>
<accession>A0A413F9T3</accession>
<keyword evidence="1" id="KW-0812">Transmembrane</keyword>
<keyword evidence="1" id="KW-0472">Membrane</keyword>
<feature type="transmembrane region" description="Helical" evidence="1">
    <location>
        <begin position="75"/>
        <end position="92"/>
    </location>
</feature>
<dbReference type="InterPro" id="IPR027383">
    <property type="entry name" value="Znf_put"/>
</dbReference>
<name>A0A413F9T3_9FIRM</name>
<evidence type="ECO:0000259" key="2">
    <source>
        <dbReference type="Pfam" id="PF13490"/>
    </source>
</evidence>
<reference evidence="3 4" key="1">
    <citation type="submission" date="2018-08" db="EMBL/GenBank/DDBJ databases">
        <title>A genome reference for cultivated species of the human gut microbiota.</title>
        <authorList>
            <person name="Zou Y."/>
            <person name="Xue W."/>
            <person name="Luo G."/>
        </authorList>
    </citation>
    <scope>NUCLEOTIDE SEQUENCE [LARGE SCALE GENOMIC DNA]</scope>
    <source>
        <strain evidence="3 4">AF04-15</strain>
    </source>
</reference>
<feature type="transmembrane region" description="Helical" evidence="1">
    <location>
        <begin position="98"/>
        <end position="117"/>
    </location>
</feature>
<proteinExistence type="predicted"/>
<protein>
    <submittedName>
        <fullName evidence="3">Zf-HC2 domain-containing protein</fullName>
    </submittedName>
</protein>
<gene>
    <name evidence="3" type="ORF">DWV29_22445</name>
</gene>
<dbReference type="Pfam" id="PF13490">
    <property type="entry name" value="zf-HC2"/>
    <property type="match status" value="1"/>
</dbReference>
<dbReference type="AlphaFoldDB" id="A0A413F9T3"/>
<feature type="domain" description="Putative zinc-finger" evidence="2">
    <location>
        <begin position="8"/>
        <end position="42"/>
    </location>
</feature>
<dbReference type="Proteomes" id="UP000283880">
    <property type="component" value="Unassembled WGS sequence"/>
</dbReference>
<comment type="caution">
    <text evidence="3">The sequence shown here is derived from an EMBL/GenBank/DDBJ whole genome shotgun (WGS) entry which is preliminary data.</text>
</comment>